<dbReference type="InParanoid" id="I7MCZ4"/>
<evidence type="ECO:0000313" key="3">
    <source>
        <dbReference type="Proteomes" id="UP000009168"/>
    </source>
</evidence>
<dbReference type="RefSeq" id="XP_001032863.1">
    <property type="nucleotide sequence ID" value="XM_001032863.2"/>
</dbReference>
<organism evidence="2 3">
    <name type="scientific">Tetrahymena thermophila (strain SB210)</name>
    <dbReference type="NCBI Taxonomy" id="312017"/>
    <lineage>
        <taxon>Eukaryota</taxon>
        <taxon>Sar</taxon>
        <taxon>Alveolata</taxon>
        <taxon>Ciliophora</taxon>
        <taxon>Intramacronucleata</taxon>
        <taxon>Oligohymenophorea</taxon>
        <taxon>Hymenostomatida</taxon>
        <taxon>Tetrahymenina</taxon>
        <taxon>Tetrahymenidae</taxon>
        <taxon>Tetrahymena</taxon>
    </lineage>
</organism>
<dbReference type="AlphaFoldDB" id="I7MCZ4"/>
<feature type="compositionally biased region" description="Polar residues" evidence="1">
    <location>
        <begin position="130"/>
        <end position="142"/>
    </location>
</feature>
<proteinExistence type="predicted"/>
<sequence>MNMDIEDDFIDYPKNQLTFNMNSNIQNGVSNHDYHYHSMYLNQNVQSQQASYNGHYLGQNVNYYDNENNNMINPQYEESNLIQHQGDSLYYQHLNDYPQHMNSNQKEKPLQAMSIHEPNDSKFNSDKTIDSQNQTSSPNNEENTSKNEKVAKKKKKKKLRTQVLDVSPKPSLYEYQAYLLKGNVLLELNRNEDSRDYLPIGFKTNPYNAWKPIQRVVVHHNYNCIEIQVANVIKPQEDFSFIIDVLKSYGDSKYKDLSLSLSKYQSIIKQTKLLEQQFASMSLNPQEIPKQNTNQKLPDKSKQIVNQEEYERAFFKQFYERAMEVLGSMNKKGENIFFAFTMGKFDKFGFYEDMFNFGVNKNFLLLLGSEMDSMSNAFLRNGWLEIFDYQTRISNAFQFINLINDQYEKEMQQQQSQSANFPNSKQQYPTQQQAQQQSNTMKETVSETVDIVINTFDQIKVPAKMKIHDIKIKDFALRINLFDISPNMLQQVHAIRQKYINEKKSVNYIQMFDENFIYTTESQNFLQKFYPNHRSIQQNKNKNDPFEVLQSQEVRQQIEELRCGYRFLQ</sequence>
<name>I7MCZ4_TETTS</name>
<accession>I7MCZ4</accession>
<dbReference type="EMBL" id="GG662587">
    <property type="protein sequence ID" value="EAR85200.1"/>
    <property type="molecule type" value="Genomic_DNA"/>
</dbReference>
<feature type="compositionally biased region" description="Basic and acidic residues" evidence="1">
    <location>
        <begin position="117"/>
        <end position="129"/>
    </location>
</feature>
<feature type="region of interest" description="Disordered" evidence="1">
    <location>
        <begin position="116"/>
        <end position="161"/>
    </location>
</feature>
<reference evidence="3" key="1">
    <citation type="journal article" date="2006" name="PLoS Biol.">
        <title>Macronuclear genome sequence of the ciliate Tetrahymena thermophila, a model eukaryote.</title>
        <authorList>
            <person name="Eisen J.A."/>
            <person name="Coyne R.S."/>
            <person name="Wu M."/>
            <person name="Wu D."/>
            <person name="Thiagarajan M."/>
            <person name="Wortman J.R."/>
            <person name="Badger J.H."/>
            <person name="Ren Q."/>
            <person name="Amedeo P."/>
            <person name="Jones K.M."/>
            <person name="Tallon L.J."/>
            <person name="Delcher A.L."/>
            <person name="Salzberg S.L."/>
            <person name="Silva J.C."/>
            <person name="Haas B.J."/>
            <person name="Majoros W.H."/>
            <person name="Farzad M."/>
            <person name="Carlton J.M."/>
            <person name="Smith R.K. Jr."/>
            <person name="Garg J."/>
            <person name="Pearlman R.E."/>
            <person name="Karrer K.M."/>
            <person name="Sun L."/>
            <person name="Manning G."/>
            <person name="Elde N.C."/>
            <person name="Turkewitz A.P."/>
            <person name="Asai D.J."/>
            <person name="Wilkes D.E."/>
            <person name="Wang Y."/>
            <person name="Cai H."/>
            <person name="Collins K."/>
            <person name="Stewart B.A."/>
            <person name="Lee S.R."/>
            <person name="Wilamowska K."/>
            <person name="Weinberg Z."/>
            <person name="Ruzzo W.L."/>
            <person name="Wloga D."/>
            <person name="Gaertig J."/>
            <person name="Frankel J."/>
            <person name="Tsao C.-C."/>
            <person name="Gorovsky M.A."/>
            <person name="Keeling P.J."/>
            <person name="Waller R.F."/>
            <person name="Patron N.J."/>
            <person name="Cherry J.M."/>
            <person name="Stover N.A."/>
            <person name="Krieger C.J."/>
            <person name="del Toro C."/>
            <person name="Ryder H.F."/>
            <person name="Williamson S.C."/>
            <person name="Barbeau R.A."/>
            <person name="Hamilton E.P."/>
            <person name="Orias E."/>
        </authorList>
    </citation>
    <scope>NUCLEOTIDE SEQUENCE [LARGE SCALE GENOMIC DNA]</scope>
    <source>
        <strain evidence="3">SB210</strain>
    </source>
</reference>
<dbReference type="HOGENOM" id="CLU_479422_0_0_1"/>
<evidence type="ECO:0000313" key="2">
    <source>
        <dbReference type="EMBL" id="EAR85200.1"/>
    </source>
</evidence>
<protein>
    <submittedName>
        <fullName evidence="2">Uncharacterized protein</fullName>
    </submittedName>
</protein>
<feature type="compositionally biased region" description="Low complexity" evidence="1">
    <location>
        <begin position="426"/>
        <end position="437"/>
    </location>
</feature>
<dbReference type="KEGG" id="tet:TTHERM_00486510"/>
<feature type="compositionally biased region" description="Basic residues" evidence="1">
    <location>
        <begin position="151"/>
        <end position="160"/>
    </location>
</feature>
<dbReference type="Proteomes" id="UP000009168">
    <property type="component" value="Unassembled WGS sequence"/>
</dbReference>
<dbReference type="GeneID" id="7846936"/>
<gene>
    <name evidence="2" type="ORF">TTHERM_00486510</name>
</gene>
<keyword evidence="3" id="KW-1185">Reference proteome</keyword>
<feature type="region of interest" description="Disordered" evidence="1">
    <location>
        <begin position="413"/>
        <end position="441"/>
    </location>
</feature>
<evidence type="ECO:0000256" key="1">
    <source>
        <dbReference type="SAM" id="MobiDB-lite"/>
    </source>
</evidence>